<proteinExistence type="predicted"/>
<gene>
    <name evidence="1" type="ORF">V1478_001632</name>
</gene>
<comment type="caution">
    <text evidence="1">The sequence shown here is derived from an EMBL/GenBank/DDBJ whole genome shotgun (WGS) entry which is preliminary data.</text>
</comment>
<keyword evidence="2" id="KW-1185">Reference proteome</keyword>
<dbReference type="AlphaFoldDB" id="A0ABD2C203"/>
<protein>
    <submittedName>
        <fullName evidence="1">Odorant receptor 13a-like</fullName>
    </submittedName>
</protein>
<dbReference type="Proteomes" id="UP001607302">
    <property type="component" value="Unassembled WGS sequence"/>
</dbReference>
<accession>A0ABD2C203</accession>
<evidence type="ECO:0000313" key="1">
    <source>
        <dbReference type="EMBL" id="KAL2739066.1"/>
    </source>
</evidence>
<name>A0ABD2C203_VESSQ</name>
<dbReference type="EMBL" id="JAUDFV010000025">
    <property type="protein sequence ID" value="KAL2739066.1"/>
    <property type="molecule type" value="Genomic_DNA"/>
</dbReference>
<reference evidence="1 2" key="1">
    <citation type="journal article" date="2024" name="Ann. Entomol. Soc. Am.">
        <title>Genomic analyses of the southern and eastern yellowjacket wasps (Hymenoptera: Vespidae) reveal evolutionary signatures of social life.</title>
        <authorList>
            <person name="Catto M.A."/>
            <person name="Caine P.B."/>
            <person name="Orr S.E."/>
            <person name="Hunt B.G."/>
            <person name="Goodisman M.A.D."/>
        </authorList>
    </citation>
    <scope>NUCLEOTIDE SEQUENCE [LARGE SCALE GENOMIC DNA]</scope>
    <source>
        <strain evidence="1">233</strain>
        <tissue evidence="1">Head and thorax</tissue>
    </source>
</reference>
<organism evidence="1 2">
    <name type="scientific">Vespula squamosa</name>
    <name type="common">Southern yellow jacket</name>
    <name type="synonym">Wasp</name>
    <dbReference type="NCBI Taxonomy" id="30214"/>
    <lineage>
        <taxon>Eukaryota</taxon>
        <taxon>Metazoa</taxon>
        <taxon>Ecdysozoa</taxon>
        <taxon>Arthropoda</taxon>
        <taxon>Hexapoda</taxon>
        <taxon>Insecta</taxon>
        <taxon>Pterygota</taxon>
        <taxon>Neoptera</taxon>
        <taxon>Endopterygota</taxon>
        <taxon>Hymenoptera</taxon>
        <taxon>Apocrita</taxon>
        <taxon>Aculeata</taxon>
        <taxon>Vespoidea</taxon>
        <taxon>Vespidae</taxon>
        <taxon>Vespinae</taxon>
        <taxon>Vespula</taxon>
    </lineage>
</organism>
<sequence>MKYQKRVFLKNLNFLLADLFEDSFNIGQHLFRTMILLCIMRYRMLSSLSVIETEDIITFSCDELHSCDWYELSTMDMKSIWICMMRCSKPLRLTCAKFCILSVRTFIDPSYFTFDDKCVVIRSSGYIPDRSLQSVLQSDFQIFFLITKNTGCSSSFVRNVRGFNDRYRQTMKYETSGKRGYCIDVKVVLGISLSRKQYEVKII</sequence>
<evidence type="ECO:0000313" key="2">
    <source>
        <dbReference type="Proteomes" id="UP001607302"/>
    </source>
</evidence>